<keyword evidence="3" id="KW-1133">Transmembrane helix</keyword>
<keyword evidence="1" id="KW-0677">Repeat</keyword>
<name>A0A2X3VP57_9STRE</name>
<dbReference type="AlphaFoldDB" id="A0A2X3VP57"/>
<dbReference type="Pfam" id="PF06458">
    <property type="entry name" value="MucBP"/>
    <property type="match status" value="4"/>
</dbReference>
<dbReference type="Gene3D" id="3.10.20.320">
    <property type="entry name" value="Putative peptidoglycan bound protein (lpxtg motif)"/>
    <property type="match status" value="3"/>
</dbReference>
<sequence>MKRIRKGIFAIAVVLLISLLGQSLPPISQPTFAEDQAGAAAQVPLTYRYQDELGNRISPDVVKMVDDGSIQPISAYAVATIGQYELIDNFSDGPDGYFVSSQQENLIVYTYRLKNGGKVHVKHVDENGRELATTDTLIGSAGDTYRTSPKTIENYDLLSVTGAAEGTYTANQEVTVTYTYRLKADVTILKVRHIQESSGEEIAISEEYVKLGTSYTTEALNDPDFSLKRVEGQTSGQISDKETLITYYYTSNLPAKVTVYHVNPRLGKDAPFAVEELTGQDGTPYQTSAKDIPTVVFYKSSSNTSGIFISGQDIEVIYEYIKPVNLTINYYDNAGNVLQPSITVTRNDFDISEYVPQTIGDYEHYYTQAPPEGDLPADPYAYNTDYTYYAYYRKIPTSQVTIKYVDDSGNELEPEESLTGKVGETYSVSAKAIPGYELVKTEGAESGAFGSSNTAVTYTYRAVTTTTTTTTSTTTSATTTAETSTSTSTTATTTAEPTTSSTATTTAEPTSSAASTTTAEPTTSATETTVESGASAATTTEVATTTITAEPTTSSTATTTATTIEPDTSSTETGSVNTEVMTDKISTKLNQKRALLPKTGSDDSLIAVPIGSLLLLIATLYWHQKRTHNN</sequence>
<feature type="region of interest" description="Disordered" evidence="2">
    <location>
        <begin position="466"/>
        <end position="575"/>
    </location>
</feature>
<evidence type="ECO:0000256" key="2">
    <source>
        <dbReference type="SAM" id="MobiDB-lite"/>
    </source>
</evidence>
<feature type="compositionally biased region" description="Low complexity" evidence="2">
    <location>
        <begin position="466"/>
        <end position="571"/>
    </location>
</feature>
<evidence type="ECO:0000259" key="4">
    <source>
        <dbReference type="Pfam" id="PF06458"/>
    </source>
</evidence>
<feature type="domain" description="MucBP" evidence="4">
    <location>
        <begin position="118"/>
        <end position="181"/>
    </location>
</feature>
<keyword evidence="6" id="KW-1185">Reference proteome</keyword>
<reference evidence="5 6" key="1">
    <citation type="submission" date="2018-06" db="EMBL/GenBank/DDBJ databases">
        <authorList>
            <consortium name="Pathogen Informatics"/>
            <person name="Doyle S."/>
        </authorList>
    </citation>
    <scope>NUCLEOTIDE SEQUENCE [LARGE SCALE GENOMIC DNA]</scope>
    <source>
        <strain evidence="5 6">NCTC12278</strain>
    </source>
</reference>
<protein>
    <submittedName>
        <fullName evidence="5">Internalin, putative (LPXTG motif)</fullName>
    </submittedName>
</protein>
<gene>
    <name evidence="5" type="primary">inlJ_2</name>
    <name evidence="5" type="ORF">NCTC12278_01808</name>
</gene>
<proteinExistence type="predicted"/>
<evidence type="ECO:0000256" key="1">
    <source>
        <dbReference type="ARBA" id="ARBA00022737"/>
    </source>
</evidence>
<dbReference type="OrthoDB" id="2307220at2"/>
<organism evidence="5 6">
    <name type="scientific">Streptococcus ferus</name>
    <dbReference type="NCBI Taxonomy" id="1345"/>
    <lineage>
        <taxon>Bacteria</taxon>
        <taxon>Bacillati</taxon>
        <taxon>Bacillota</taxon>
        <taxon>Bacilli</taxon>
        <taxon>Lactobacillales</taxon>
        <taxon>Streptococcaceae</taxon>
        <taxon>Streptococcus</taxon>
    </lineage>
</organism>
<evidence type="ECO:0000313" key="6">
    <source>
        <dbReference type="Proteomes" id="UP000249495"/>
    </source>
</evidence>
<feature type="domain" description="MucBP" evidence="4">
    <location>
        <begin position="399"/>
        <end position="461"/>
    </location>
</feature>
<feature type="domain" description="MucBP" evidence="4">
    <location>
        <begin position="191"/>
        <end position="250"/>
    </location>
</feature>
<accession>A0A2X3VP57</accession>
<feature type="transmembrane region" description="Helical" evidence="3">
    <location>
        <begin position="604"/>
        <end position="622"/>
    </location>
</feature>
<keyword evidence="3" id="KW-0812">Transmembrane</keyword>
<dbReference type="RefSeq" id="WP_018030519.1">
    <property type="nucleotide sequence ID" value="NZ_LS483343.1"/>
</dbReference>
<dbReference type="NCBIfam" id="TIGR01167">
    <property type="entry name" value="LPXTG_anchor"/>
    <property type="match status" value="1"/>
</dbReference>
<dbReference type="STRING" id="1123303.GCA_000372425_01196"/>
<dbReference type="Proteomes" id="UP000249495">
    <property type="component" value="Chromosome 1"/>
</dbReference>
<dbReference type="InterPro" id="IPR009459">
    <property type="entry name" value="MucBP_dom"/>
</dbReference>
<evidence type="ECO:0000256" key="3">
    <source>
        <dbReference type="SAM" id="Phobius"/>
    </source>
</evidence>
<dbReference type="KEGG" id="sfer:NCTC12278_01808"/>
<dbReference type="EMBL" id="LS483343">
    <property type="protein sequence ID" value="SQF41208.1"/>
    <property type="molecule type" value="Genomic_DNA"/>
</dbReference>
<evidence type="ECO:0000313" key="5">
    <source>
        <dbReference type="EMBL" id="SQF41208.1"/>
    </source>
</evidence>
<feature type="domain" description="MucBP" evidence="4">
    <location>
        <begin position="256"/>
        <end position="320"/>
    </location>
</feature>
<keyword evidence="3" id="KW-0472">Membrane</keyword>